<dbReference type="InterPro" id="IPR033762">
    <property type="entry name" value="MCM_OB"/>
</dbReference>
<keyword evidence="11" id="KW-0131">Cell cycle</keyword>
<evidence type="ECO:0000256" key="1">
    <source>
        <dbReference type="ARBA" id="ARBA00004123"/>
    </source>
</evidence>
<organism evidence="13">
    <name type="scientific">Arcella intermedia</name>
    <dbReference type="NCBI Taxonomy" id="1963864"/>
    <lineage>
        <taxon>Eukaryota</taxon>
        <taxon>Amoebozoa</taxon>
        <taxon>Tubulinea</taxon>
        <taxon>Elardia</taxon>
        <taxon>Arcellinida</taxon>
        <taxon>Sphaerothecina</taxon>
        <taxon>Arcellidae</taxon>
        <taxon>Arcella</taxon>
    </lineage>
</organism>
<dbReference type="PRINTS" id="PR01662">
    <property type="entry name" value="MCMPROTEIN6"/>
</dbReference>
<comment type="subunit">
    <text evidence="11">Component of the MCM2-7 complex.</text>
</comment>
<dbReference type="GO" id="GO:0006270">
    <property type="term" value="P:DNA replication initiation"/>
    <property type="evidence" value="ECO:0007669"/>
    <property type="project" value="UniProtKB-UniRule"/>
</dbReference>
<keyword evidence="9" id="KW-0539">Nucleus</keyword>
<dbReference type="GO" id="GO:0000727">
    <property type="term" value="P:double-strand break repair via break-induced replication"/>
    <property type="evidence" value="ECO:0007669"/>
    <property type="project" value="TreeGrafter"/>
</dbReference>
<dbReference type="Gene3D" id="3.40.50.300">
    <property type="entry name" value="P-loop containing nucleotide triphosphate hydrolases"/>
    <property type="match status" value="1"/>
</dbReference>
<dbReference type="FunFam" id="2.20.28.10:FF:000003">
    <property type="entry name" value="DNA helicase"/>
    <property type="match status" value="1"/>
</dbReference>
<dbReference type="Gene3D" id="2.20.28.10">
    <property type="match status" value="1"/>
</dbReference>
<evidence type="ECO:0000256" key="5">
    <source>
        <dbReference type="ARBA" id="ARBA00022801"/>
    </source>
</evidence>
<proteinExistence type="inferred from homology"/>
<dbReference type="PRINTS" id="PR01657">
    <property type="entry name" value="MCMFAMILY"/>
</dbReference>
<dbReference type="GO" id="GO:1990518">
    <property type="term" value="F:single-stranded 3'-5' DNA helicase activity"/>
    <property type="evidence" value="ECO:0007669"/>
    <property type="project" value="TreeGrafter"/>
</dbReference>
<dbReference type="GO" id="GO:0005634">
    <property type="term" value="C:nucleus"/>
    <property type="evidence" value="ECO:0007669"/>
    <property type="project" value="UniProtKB-SubCell"/>
</dbReference>
<keyword evidence="3 11" id="KW-0235">DNA replication</keyword>
<evidence type="ECO:0000256" key="10">
    <source>
        <dbReference type="RuleBase" id="RU004070"/>
    </source>
</evidence>
<dbReference type="GO" id="GO:0005524">
    <property type="term" value="F:ATP binding"/>
    <property type="evidence" value="ECO:0007669"/>
    <property type="project" value="UniProtKB-UniRule"/>
</dbReference>
<evidence type="ECO:0000259" key="12">
    <source>
        <dbReference type="PROSITE" id="PS50051"/>
    </source>
</evidence>
<dbReference type="InterPro" id="IPR001208">
    <property type="entry name" value="MCM_dom"/>
</dbReference>
<evidence type="ECO:0000256" key="4">
    <source>
        <dbReference type="ARBA" id="ARBA00022741"/>
    </source>
</evidence>
<dbReference type="GO" id="GO:0003697">
    <property type="term" value="F:single-stranded DNA binding"/>
    <property type="evidence" value="ECO:0007669"/>
    <property type="project" value="TreeGrafter"/>
</dbReference>
<keyword evidence="5 11" id="KW-0378">Hydrolase</keyword>
<keyword evidence="6 11" id="KW-0347">Helicase</keyword>
<dbReference type="EMBL" id="GIBP01002700">
    <property type="protein sequence ID" value="NDV31669.1"/>
    <property type="molecule type" value="Transcribed_RNA"/>
</dbReference>
<dbReference type="Pfam" id="PF17207">
    <property type="entry name" value="MCM_OB"/>
    <property type="match status" value="1"/>
</dbReference>
<evidence type="ECO:0000256" key="6">
    <source>
        <dbReference type="ARBA" id="ARBA00022806"/>
    </source>
</evidence>
<evidence type="ECO:0000256" key="8">
    <source>
        <dbReference type="ARBA" id="ARBA00023125"/>
    </source>
</evidence>
<keyword evidence="7 10" id="KW-0067">ATP-binding</keyword>
<dbReference type="GO" id="GO:0042555">
    <property type="term" value="C:MCM complex"/>
    <property type="evidence" value="ECO:0007669"/>
    <property type="project" value="UniProtKB-UniRule"/>
</dbReference>
<evidence type="ECO:0000256" key="11">
    <source>
        <dbReference type="RuleBase" id="RU368064"/>
    </source>
</evidence>
<dbReference type="InterPro" id="IPR027417">
    <property type="entry name" value="P-loop_NTPase"/>
</dbReference>
<name>A0A6B2L3Z3_9EUKA</name>
<dbReference type="GO" id="GO:0016787">
    <property type="term" value="F:hydrolase activity"/>
    <property type="evidence" value="ECO:0007669"/>
    <property type="project" value="UniProtKB-KW"/>
</dbReference>
<evidence type="ECO:0000256" key="2">
    <source>
        <dbReference type="ARBA" id="ARBA00008010"/>
    </source>
</evidence>
<dbReference type="PANTHER" id="PTHR11630">
    <property type="entry name" value="DNA REPLICATION LICENSING FACTOR MCM FAMILY MEMBER"/>
    <property type="match status" value="1"/>
</dbReference>
<comment type="function">
    <text evidence="11">Acts as component of the MCM2-7 complex (MCM complex) which is the replicative helicase essential for 'once per cell cycle' DNA replication initiation and elongation in eukaryotic cells. The active ATPase sites in the MCM2-7 ring are formed through the interaction surfaces of two neighboring subunits such that a critical structure of a conserved arginine finger motif is provided in trans relative to the ATP-binding site of the Walker A box of the adjacent subunit. The six ATPase active sites, however, are likely to contribute differentially to the complex helicase activity.</text>
</comment>
<dbReference type="Pfam" id="PF00493">
    <property type="entry name" value="MCM"/>
    <property type="match status" value="1"/>
</dbReference>
<evidence type="ECO:0000313" key="13">
    <source>
        <dbReference type="EMBL" id="NDV31669.1"/>
    </source>
</evidence>
<dbReference type="PANTHER" id="PTHR11630:SF43">
    <property type="entry name" value="DNA REPLICATION LICENSING FACTOR MCM6"/>
    <property type="match status" value="1"/>
</dbReference>
<dbReference type="SUPFAM" id="SSF52540">
    <property type="entry name" value="P-loop containing nucleoside triphosphate hydrolases"/>
    <property type="match status" value="1"/>
</dbReference>
<dbReference type="InterPro" id="IPR008049">
    <property type="entry name" value="MCM6"/>
</dbReference>
<dbReference type="InterPro" id="IPR027925">
    <property type="entry name" value="MCM_N"/>
</dbReference>
<dbReference type="SMART" id="SM00350">
    <property type="entry name" value="MCM"/>
    <property type="match status" value="1"/>
</dbReference>
<dbReference type="AlphaFoldDB" id="A0A6B2L3Z3"/>
<dbReference type="GO" id="GO:1902969">
    <property type="term" value="P:mitotic DNA replication"/>
    <property type="evidence" value="ECO:0007669"/>
    <property type="project" value="TreeGrafter"/>
</dbReference>
<dbReference type="EC" id="3.6.4.12" evidence="11"/>
<reference evidence="13" key="1">
    <citation type="journal article" date="2020" name="J. Eukaryot. Microbiol.">
        <title>De novo Sequencing, Assembly and Annotation of the Transcriptome for the Free-Living Testate Amoeba Arcella intermedia.</title>
        <authorList>
            <person name="Ribeiro G.M."/>
            <person name="Porfirio-Sousa A.L."/>
            <person name="Maurer-Alcala X.X."/>
            <person name="Katz L.A."/>
            <person name="Lahr D.J.G."/>
        </authorList>
    </citation>
    <scope>NUCLEOTIDE SEQUENCE</scope>
</reference>
<dbReference type="Gene3D" id="3.30.1640.10">
    <property type="entry name" value="mini-chromosome maintenance (MCM) complex, chain A, domain 1"/>
    <property type="match status" value="1"/>
</dbReference>
<comment type="subcellular location">
    <subcellularLocation>
        <location evidence="1 11">Nucleus</location>
    </subcellularLocation>
</comment>
<evidence type="ECO:0000256" key="7">
    <source>
        <dbReference type="ARBA" id="ARBA00022840"/>
    </source>
</evidence>
<evidence type="ECO:0000256" key="9">
    <source>
        <dbReference type="ARBA" id="ARBA00023242"/>
    </source>
</evidence>
<keyword evidence="8 10" id="KW-0238">DNA-binding</keyword>
<evidence type="ECO:0000256" key="3">
    <source>
        <dbReference type="ARBA" id="ARBA00022705"/>
    </source>
</evidence>
<comment type="similarity">
    <text evidence="2 10">Belongs to the MCM family.</text>
</comment>
<dbReference type="PROSITE" id="PS50051">
    <property type="entry name" value="MCM_2"/>
    <property type="match status" value="1"/>
</dbReference>
<dbReference type="SUPFAM" id="SSF50249">
    <property type="entry name" value="Nucleic acid-binding proteins"/>
    <property type="match status" value="1"/>
</dbReference>
<feature type="domain" description="MCM C-terminal AAA(+) ATPase" evidence="12">
    <location>
        <begin position="328"/>
        <end position="443"/>
    </location>
</feature>
<dbReference type="InterPro" id="IPR012340">
    <property type="entry name" value="NA-bd_OB-fold"/>
</dbReference>
<dbReference type="InterPro" id="IPR031327">
    <property type="entry name" value="MCM"/>
</dbReference>
<sequence length="443" mass="49450">MVTMKFVHFLENYSSDGSIKDYKFQFETLSESSVPTIYVDFEQVTTFDIDLATFIVKDYYRFEPCLRRAIQSVHMKHHTPLQSQQIQSEEYSVAFYNTGPHYKLRDLKTHLIGKLTSVCATVTRTSEVRPELLFGSFRCTDCNYIFNDVEQQFKYTEPVKCPTTNCQNTNRWMLIPERSKFVDWQKVRVQENANEIPSGSMPRSMDIILRQAAVEKAKAGDRCIFTGMLIVVPDVSALRLPGAAVTAVRDFSKVTGVPSQPGQGVTGLTELGVRDLTYKMVFLAQTVQGAVDKSAVNIRQDMDSEESVSQFSEQEKKDIFMMKSDRNLYKNLVASFAPAIYGHEDVKRGILLMLFGGVHKVTPEGINLRGDINVCLVGDPSVAKSQFLKYVSGIIPRSVYTSGKASSAAGLTASVVRDSETGEFNFEAGALLLADNGIACIDE</sequence>
<accession>A0A6B2L3Z3</accession>
<comment type="catalytic activity">
    <reaction evidence="11">
        <text>ATP + H2O = ADP + phosphate + H(+)</text>
        <dbReference type="Rhea" id="RHEA:13065"/>
        <dbReference type="ChEBI" id="CHEBI:15377"/>
        <dbReference type="ChEBI" id="CHEBI:15378"/>
        <dbReference type="ChEBI" id="CHEBI:30616"/>
        <dbReference type="ChEBI" id="CHEBI:43474"/>
        <dbReference type="ChEBI" id="CHEBI:456216"/>
        <dbReference type="EC" id="3.6.4.12"/>
    </reaction>
</comment>
<dbReference type="Gene3D" id="2.40.50.140">
    <property type="entry name" value="Nucleic acid-binding proteins"/>
    <property type="match status" value="1"/>
</dbReference>
<dbReference type="Pfam" id="PF14551">
    <property type="entry name" value="MCM_N"/>
    <property type="match status" value="1"/>
</dbReference>
<protein>
    <recommendedName>
        <fullName evidence="11">DNA replication licensing factor MCM6</fullName>
        <ecNumber evidence="11">3.6.4.12</ecNumber>
    </recommendedName>
</protein>
<keyword evidence="4 10" id="KW-0547">Nucleotide-binding</keyword>